<reference evidence="3 5" key="2">
    <citation type="submission" date="2021-03" db="EMBL/GenBank/DDBJ databases">
        <title>Human Oral Microbial Genomes.</title>
        <authorList>
            <person name="Johnston C.D."/>
            <person name="Chen T."/>
            <person name="Dewhirst F.E."/>
        </authorList>
    </citation>
    <scope>NUCLEOTIDE SEQUENCE [LARGE SCALE GENOMIC DNA]</scope>
    <source>
        <strain evidence="3 5">W1435</strain>
    </source>
</reference>
<accession>A0A0K1NIQ8</accession>
<dbReference type="EMBL" id="CP012074">
    <property type="protein sequence ID" value="AKU68987.1"/>
    <property type="molecule type" value="Genomic_DNA"/>
</dbReference>
<dbReference type="PROSITE" id="PS51257">
    <property type="entry name" value="PROKAR_LIPOPROTEIN"/>
    <property type="match status" value="1"/>
</dbReference>
<keyword evidence="5" id="KW-1185">Reference proteome</keyword>
<dbReference type="AlphaFoldDB" id="A0A0K1NIQ8"/>
<dbReference type="KEGG" id="pfus:ADJ77_03960"/>
<sequence length="205" mass="22755">MKRNMKLITMVICALVIALFTTSCSKDNDIPDAEKNAIQALNNIVGNYKGNLAATYGTTTIISPGINWTVDKNSTITINNFPYQMLANGVSKNTASSLYTTLINEKQRPLKLYITTIHPQDSKVLFNLSSNFSFEVTTTSGTYELSGLFTFKNQPFSSSYTMNNSEMQLQFTANKLVKVDKAHATAIIQEDFDTPVNFYLTGNKV</sequence>
<dbReference type="EMBL" id="CP072370">
    <property type="protein sequence ID" value="QUB86611.1"/>
    <property type="molecule type" value="Genomic_DNA"/>
</dbReference>
<evidence type="ECO:0000256" key="1">
    <source>
        <dbReference type="SAM" id="SignalP"/>
    </source>
</evidence>
<feature type="signal peptide" evidence="1">
    <location>
        <begin position="1"/>
        <end position="25"/>
    </location>
</feature>
<dbReference type="OrthoDB" id="1077779at2"/>
<dbReference type="Proteomes" id="UP000682005">
    <property type="component" value="Chromosome 1"/>
</dbReference>
<dbReference type="RefSeq" id="WP_025077580.1">
    <property type="nucleotide sequence ID" value="NZ_BAKO01000002.1"/>
</dbReference>
<protein>
    <submittedName>
        <fullName evidence="3">DUF4840 domain-containing protein</fullName>
    </submittedName>
</protein>
<organism evidence="2 4">
    <name type="scientific">Prevotella fusca JCM 17724</name>
    <dbReference type="NCBI Taxonomy" id="1236517"/>
    <lineage>
        <taxon>Bacteria</taxon>
        <taxon>Pseudomonadati</taxon>
        <taxon>Bacteroidota</taxon>
        <taxon>Bacteroidia</taxon>
        <taxon>Bacteroidales</taxon>
        <taxon>Prevotellaceae</taxon>
        <taxon>Prevotella</taxon>
    </lineage>
</organism>
<keyword evidence="1" id="KW-0732">Signal</keyword>
<evidence type="ECO:0000313" key="2">
    <source>
        <dbReference type="EMBL" id="AKU68987.1"/>
    </source>
</evidence>
<dbReference type="InterPro" id="IPR032293">
    <property type="entry name" value="DUF4840"/>
</dbReference>
<name>A0A0K1NIQ8_9BACT</name>
<reference evidence="2 4" key="1">
    <citation type="submission" date="2015-07" db="EMBL/GenBank/DDBJ databases">
        <authorList>
            <person name="Noorani M."/>
        </authorList>
    </citation>
    <scope>NUCLEOTIDE SEQUENCE [LARGE SCALE GENOMIC DNA]</scope>
    <source>
        <strain evidence="2 4">W1435</strain>
    </source>
</reference>
<evidence type="ECO:0000313" key="5">
    <source>
        <dbReference type="Proteomes" id="UP000682005"/>
    </source>
</evidence>
<feature type="chain" id="PRO_5044544488" evidence="1">
    <location>
        <begin position="26"/>
        <end position="205"/>
    </location>
</feature>
<dbReference type="Proteomes" id="UP000060345">
    <property type="component" value="Chromosome 1"/>
</dbReference>
<dbReference type="Pfam" id="PF16128">
    <property type="entry name" value="DUF4840"/>
    <property type="match status" value="1"/>
</dbReference>
<proteinExistence type="predicted"/>
<gene>
    <name evidence="2" type="ORF">ADJ77_03960</name>
    <name evidence="3" type="ORF">J5A51_11080</name>
</gene>
<evidence type="ECO:0000313" key="4">
    <source>
        <dbReference type="Proteomes" id="UP000060345"/>
    </source>
</evidence>
<evidence type="ECO:0000313" key="3">
    <source>
        <dbReference type="EMBL" id="QUB86611.1"/>
    </source>
</evidence>
<dbReference type="STRING" id="1236517.ADJ77_03960"/>